<evidence type="ECO:0000256" key="7">
    <source>
        <dbReference type="SAM" id="Phobius"/>
    </source>
</evidence>
<evidence type="ECO:0000256" key="1">
    <source>
        <dbReference type="ARBA" id="ARBA00004651"/>
    </source>
</evidence>
<keyword evidence="10" id="KW-1185">Reference proteome</keyword>
<proteinExistence type="predicted"/>
<name>A0ABS9Z6U6_9HYPH</name>
<evidence type="ECO:0000256" key="6">
    <source>
        <dbReference type="ARBA" id="ARBA00023136"/>
    </source>
</evidence>
<evidence type="ECO:0000256" key="5">
    <source>
        <dbReference type="ARBA" id="ARBA00022989"/>
    </source>
</evidence>
<dbReference type="RefSeq" id="WP_243067282.1">
    <property type="nucleotide sequence ID" value="NZ_JAIVFK010000025.1"/>
</dbReference>
<gene>
    <name evidence="9" type="ORF">K2U94_11170</name>
</gene>
<reference evidence="9" key="1">
    <citation type="journal article" date="2022" name="ISME J.">
        <title>Identification of active gaseous-alkane degraders at natural gas seeps.</title>
        <authorList>
            <person name="Farhan Ul Haque M."/>
            <person name="Hernandez M."/>
            <person name="Crombie A.T."/>
            <person name="Murrell J.C."/>
        </authorList>
    </citation>
    <scope>NUCLEOTIDE SEQUENCE</scope>
    <source>
        <strain evidence="9">PC2</strain>
    </source>
</reference>
<dbReference type="CDD" id="cd01610">
    <property type="entry name" value="PAP2_like"/>
    <property type="match status" value="1"/>
</dbReference>
<dbReference type="SUPFAM" id="SSF48317">
    <property type="entry name" value="Acid phosphatase/Vanadium-dependent haloperoxidase"/>
    <property type="match status" value="1"/>
</dbReference>
<dbReference type="InterPro" id="IPR000326">
    <property type="entry name" value="PAP2/HPO"/>
</dbReference>
<dbReference type="EMBL" id="JAIVFP010000001">
    <property type="protein sequence ID" value="MCI4683322.1"/>
    <property type="molecule type" value="Genomic_DNA"/>
</dbReference>
<keyword evidence="3 7" id="KW-0812">Transmembrane</keyword>
<keyword evidence="4" id="KW-0378">Hydrolase</keyword>
<evidence type="ECO:0000256" key="2">
    <source>
        <dbReference type="ARBA" id="ARBA00022475"/>
    </source>
</evidence>
<dbReference type="PANTHER" id="PTHR14969">
    <property type="entry name" value="SPHINGOSINE-1-PHOSPHATE PHOSPHOHYDROLASE"/>
    <property type="match status" value="1"/>
</dbReference>
<comment type="caution">
    <text evidence="9">The sequence shown here is derived from an EMBL/GenBank/DDBJ whole genome shotgun (WGS) entry which is preliminary data.</text>
</comment>
<organism evidence="9 10">
    <name type="scientific">Candidatus Rhodoblastus alkanivorans</name>
    <dbReference type="NCBI Taxonomy" id="2954117"/>
    <lineage>
        <taxon>Bacteria</taxon>
        <taxon>Pseudomonadati</taxon>
        <taxon>Pseudomonadota</taxon>
        <taxon>Alphaproteobacteria</taxon>
        <taxon>Hyphomicrobiales</taxon>
        <taxon>Rhodoblastaceae</taxon>
        <taxon>Rhodoblastus</taxon>
    </lineage>
</organism>
<comment type="subcellular location">
    <subcellularLocation>
        <location evidence="1">Cell membrane</location>
        <topology evidence="1">Multi-pass membrane protein</topology>
    </subcellularLocation>
</comment>
<evidence type="ECO:0000256" key="3">
    <source>
        <dbReference type="ARBA" id="ARBA00022692"/>
    </source>
</evidence>
<feature type="transmembrane region" description="Helical" evidence="7">
    <location>
        <begin position="41"/>
        <end position="59"/>
    </location>
</feature>
<dbReference type="PANTHER" id="PTHR14969:SF62">
    <property type="entry name" value="DECAPRENYLPHOSPHORYL-5-PHOSPHORIBOSE PHOSPHATASE RV3807C-RELATED"/>
    <property type="match status" value="1"/>
</dbReference>
<dbReference type="Gene3D" id="1.20.144.10">
    <property type="entry name" value="Phosphatidic acid phosphatase type 2/haloperoxidase"/>
    <property type="match status" value="1"/>
</dbReference>
<evidence type="ECO:0000313" key="10">
    <source>
        <dbReference type="Proteomes" id="UP001139104"/>
    </source>
</evidence>
<feature type="transmembrane region" description="Helical" evidence="7">
    <location>
        <begin position="95"/>
        <end position="123"/>
    </location>
</feature>
<dbReference type="SMART" id="SM00014">
    <property type="entry name" value="acidPPc"/>
    <property type="match status" value="1"/>
</dbReference>
<sequence>MAQPPLLRTLAIALSKLGNGWIYPLLGAAVLAKWGLSGLRIIAPAALSAILLHSIYPFMKRWCGRRRPFQTAPELPSLLATLDAHSFPSGHTMTIFGVLTPIVMLWPAATVSAAAMALGIAWSRVATAHHYPSDVLAGALLGIGIGYPTTAWIVHLWG</sequence>
<feature type="domain" description="Phosphatidic acid phosphatase type 2/haloperoxidase" evidence="8">
    <location>
        <begin position="39"/>
        <end position="150"/>
    </location>
</feature>
<protein>
    <submittedName>
        <fullName evidence="9">Phosphatase PAP2 family protein</fullName>
    </submittedName>
</protein>
<accession>A0ABS9Z6U6</accession>
<dbReference type="Proteomes" id="UP001139104">
    <property type="component" value="Unassembled WGS sequence"/>
</dbReference>
<feature type="transmembrane region" description="Helical" evidence="7">
    <location>
        <begin position="135"/>
        <end position="157"/>
    </location>
</feature>
<evidence type="ECO:0000259" key="8">
    <source>
        <dbReference type="SMART" id="SM00014"/>
    </source>
</evidence>
<keyword evidence="2" id="KW-1003">Cell membrane</keyword>
<evidence type="ECO:0000256" key="4">
    <source>
        <dbReference type="ARBA" id="ARBA00022801"/>
    </source>
</evidence>
<dbReference type="InterPro" id="IPR036938">
    <property type="entry name" value="PAP2/HPO_sf"/>
</dbReference>
<keyword evidence="6 7" id="KW-0472">Membrane</keyword>
<evidence type="ECO:0000313" key="9">
    <source>
        <dbReference type="EMBL" id="MCI4683322.1"/>
    </source>
</evidence>
<dbReference type="Pfam" id="PF01569">
    <property type="entry name" value="PAP2"/>
    <property type="match status" value="1"/>
</dbReference>
<keyword evidence="5 7" id="KW-1133">Transmembrane helix</keyword>